<reference evidence="3 7" key="3">
    <citation type="submission" date="2019-07" db="EMBL/GenBank/DDBJ databases">
        <title>Whole genome shotgun sequence of Acetobacter cibinongensis NBRC 16605.</title>
        <authorList>
            <person name="Hosoyama A."/>
            <person name="Uohara A."/>
            <person name="Ohji S."/>
            <person name="Ichikawa N."/>
        </authorList>
    </citation>
    <scope>NUCLEOTIDE SEQUENCE [LARGE SCALE GENOMIC DNA]</scope>
    <source>
        <strain evidence="3 7">NBRC 16605</strain>
    </source>
</reference>
<dbReference type="EMBL" id="BAMV01000006">
    <property type="protein sequence ID" value="GAN59556.1"/>
    <property type="molecule type" value="Genomic_DNA"/>
</dbReference>
<organism evidence="4 6">
    <name type="scientific">Acetobacter cibinongensis</name>
    <dbReference type="NCBI Taxonomy" id="146475"/>
    <lineage>
        <taxon>Bacteria</taxon>
        <taxon>Pseudomonadati</taxon>
        <taxon>Pseudomonadota</taxon>
        <taxon>Alphaproteobacteria</taxon>
        <taxon>Acetobacterales</taxon>
        <taxon>Acetobacteraceae</taxon>
        <taxon>Acetobacter</taxon>
    </lineage>
</organism>
<dbReference type="STRING" id="1231339.Abci_006_035"/>
<feature type="transmembrane region" description="Helical" evidence="1">
    <location>
        <begin position="87"/>
        <end position="106"/>
    </location>
</feature>
<keyword evidence="7" id="KW-1185">Reference proteome</keyword>
<evidence type="ECO:0000256" key="1">
    <source>
        <dbReference type="SAM" id="Phobius"/>
    </source>
</evidence>
<evidence type="ECO:0000313" key="6">
    <source>
        <dbReference type="Proteomes" id="UP000196086"/>
    </source>
</evidence>
<feature type="transmembrane region" description="Helical" evidence="1">
    <location>
        <begin position="62"/>
        <end position="81"/>
    </location>
</feature>
<dbReference type="AlphaFoldDB" id="A0A1Z5YUN5"/>
<evidence type="ECO:0000313" key="5">
    <source>
        <dbReference type="Proteomes" id="UP000032671"/>
    </source>
</evidence>
<feature type="transmembrane region" description="Helical" evidence="1">
    <location>
        <begin position="30"/>
        <end position="50"/>
    </location>
</feature>
<accession>A0A0D6N201</accession>
<reference evidence="4 6" key="2">
    <citation type="submission" date="2014-06" db="EMBL/GenBank/DDBJ databases">
        <authorList>
            <person name="Ju J."/>
            <person name="Zhang J."/>
        </authorList>
    </citation>
    <scope>NUCLEOTIDE SEQUENCE [LARGE SCALE GENOMIC DNA]</scope>
    <source>
        <strain evidence="4 6">DsW_47</strain>
    </source>
</reference>
<gene>
    <name evidence="2" type="ORF">Abci_006_035</name>
    <name evidence="3" type="ORF">ACI01nite_00470</name>
    <name evidence="4" type="ORF">HK14_06470</name>
</gene>
<dbReference type="EMBL" id="JOMQ01000030">
    <property type="protein sequence ID" value="OUJ02261.1"/>
    <property type="molecule type" value="Genomic_DNA"/>
</dbReference>
<evidence type="ECO:0000313" key="4">
    <source>
        <dbReference type="EMBL" id="OUJ02261.1"/>
    </source>
</evidence>
<keyword evidence="1" id="KW-1133">Transmembrane helix</keyword>
<dbReference type="Proteomes" id="UP000321891">
    <property type="component" value="Unassembled WGS sequence"/>
</dbReference>
<keyword evidence="1" id="KW-0472">Membrane</keyword>
<reference evidence="2 5" key="1">
    <citation type="submission" date="2012-11" db="EMBL/GenBank/DDBJ databases">
        <title>Whole genome sequence of Acetobacter cibinongensis 4H-1.</title>
        <authorList>
            <person name="Azuma Y."/>
            <person name="Higashiura N."/>
            <person name="Hirakawa H."/>
            <person name="Matsushita K."/>
        </authorList>
    </citation>
    <scope>NUCLEOTIDE SEQUENCE [LARGE SCALE GENOMIC DNA]</scope>
    <source>
        <strain evidence="2 5">4H-1</strain>
    </source>
</reference>
<evidence type="ECO:0000313" key="3">
    <source>
        <dbReference type="EMBL" id="GEL57445.1"/>
    </source>
</evidence>
<dbReference type="Proteomes" id="UP000196086">
    <property type="component" value="Unassembled WGS sequence"/>
</dbReference>
<comment type="caution">
    <text evidence="4">The sequence shown here is derived from an EMBL/GenBank/DDBJ whole genome shotgun (WGS) entry which is preliminary data.</text>
</comment>
<protein>
    <submittedName>
        <fullName evidence="4">Uncharacterized protein</fullName>
    </submittedName>
</protein>
<keyword evidence="1" id="KW-0812">Transmembrane</keyword>
<sequence length="107" mass="11904">MAFLTSLALSPGQKTKQQQKRLLVYKRILWLLAASLLAYAVCHYGTLLALDTHGEDNRVRVNVIEMFGVALLPLLLLVGYGARTYKWGLWSLVVLAGGMTLSGWWLA</sequence>
<dbReference type="OrthoDB" id="7225724at2"/>
<dbReference type="RefSeq" id="WP_048837650.1">
    <property type="nucleotide sequence ID" value="NZ_BAMV01000006.1"/>
</dbReference>
<evidence type="ECO:0000313" key="2">
    <source>
        <dbReference type="EMBL" id="GAN59556.1"/>
    </source>
</evidence>
<accession>A0A1Z5YUN5</accession>
<name>A0A1Z5YUN5_9PROT</name>
<proteinExistence type="predicted"/>
<evidence type="ECO:0000313" key="7">
    <source>
        <dbReference type="Proteomes" id="UP000321891"/>
    </source>
</evidence>
<dbReference type="EMBL" id="BJVU01000001">
    <property type="protein sequence ID" value="GEL57445.1"/>
    <property type="molecule type" value="Genomic_DNA"/>
</dbReference>
<dbReference type="Proteomes" id="UP000032671">
    <property type="component" value="Unassembled WGS sequence"/>
</dbReference>